<gene>
    <name evidence="2" type="ORF">PR048_013167</name>
</gene>
<evidence type="ECO:0000313" key="3">
    <source>
        <dbReference type="Proteomes" id="UP001159363"/>
    </source>
</evidence>
<comment type="caution">
    <text evidence="2">The sequence shown here is derived from an EMBL/GenBank/DDBJ whole genome shotgun (WGS) entry which is preliminary data.</text>
</comment>
<sequence>MQQIESWVLHHLRSPLTIYEIAECVGIAFHLSMPTTNICSRFLKAGIFPLERGIFTEEDFMSSAITDREVPGTSKDPTENEDEN</sequence>
<accession>A0ABQ9HRD4</accession>
<evidence type="ECO:0008006" key="4">
    <source>
        <dbReference type="Google" id="ProtNLM"/>
    </source>
</evidence>
<evidence type="ECO:0000313" key="2">
    <source>
        <dbReference type="EMBL" id="KAJ8886953.1"/>
    </source>
</evidence>
<dbReference type="Proteomes" id="UP001159363">
    <property type="component" value="Chromosome X"/>
</dbReference>
<evidence type="ECO:0000256" key="1">
    <source>
        <dbReference type="SAM" id="MobiDB-lite"/>
    </source>
</evidence>
<proteinExistence type="predicted"/>
<reference evidence="2 3" key="1">
    <citation type="submission" date="2023-02" db="EMBL/GenBank/DDBJ databases">
        <title>LHISI_Scaffold_Assembly.</title>
        <authorList>
            <person name="Stuart O.P."/>
            <person name="Cleave R."/>
            <person name="Magrath M.J.L."/>
            <person name="Mikheyev A.S."/>
        </authorList>
    </citation>
    <scope>NUCLEOTIDE SEQUENCE [LARGE SCALE GENOMIC DNA]</scope>
    <source>
        <strain evidence="2">Daus_M_001</strain>
        <tissue evidence="2">Leg muscle</tissue>
    </source>
</reference>
<keyword evidence="3" id="KW-1185">Reference proteome</keyword>
<organism evidence="2 3">
    <name type="scientific">Dryococelus australis</name>
    <dbReference type="NCBI Taxonomy" id="614101"/>
    <lineage>
        <taxon>Eukaryota</taxon>
        <taxon>Metazoa</taxon>
        <taxon>Ecdysozoa</taxon>
        <taxon>Arthropoda</taxon>
        <taxon>Hexapoda</taxon>
        <taxon>Insecta</taxon>
        <taxon>Pterygota</taxon>
        <taxon>Neoptera</taxon>
        <taxon>Polyneoptera</taxon>
        <taxon>Phasmatodea</taxon>
        <taxon>Verophasmatodea</taxon>
        <taxon>Anareolatae</taxon>
        <taxon>Phasmatidae</taxon>
        <taxon>Eurycanthinae</taxon>
        <taxon>Dryococelus</taxon>
    </lineage>
</organism>
<name>A0ABQ9HRD4_9NEOP</name>
<protein>
    <recommendedName>
        <fullName evidence="4">Transposase</fullName>
    </recommendedName>
</protein>
<feature type="region of interest" description="Disordered" evidence="1">
    <location>
        <begin position="62"/>
        <end position="84"/>
    </location>
</feature>
<dbReference type="EMBL" id="JARBHB010000004">
    <property type="protein sequence ID" value="KAJ8886953.1"/>
    <property type="molecule type" value="Genomic_DNA"/>
</dbReference>